<feature type="region of interest" description="Disordered" evidence="1">
    <location>
        <begin position="1"/>
        <end position="20"/>
    </location>
</feature>
<dbReference type="STRING" id="1801774.A3A05_03075"/>
<name>A0A1F6WUZ7_9BACT</name>
<sequence length="75" mass="8975">MSIHNYHDQEAHFSHDTDDVRHLFKSDEGKHEFKRRIEEWGRHGKSEFSIDGNNYRVVSKKGDDGKEIPSFERHH</sequence>
<dbReference type="Proteomes" id="UP000176187">
    <property type="component" value="Unassembled WGS sequence"/>
</dbReference>
<dbReference type="AlphaFoldDB" id="A0A1F6WUZ7"/>
<dbReference type="EMBL" id="MFUY01000024">
    <property type="protein sequence ID" value="OGI85707.1"/>
    <property type="molecule type" value="Genomic_DNA"/>
</dbReference>
<reference evidence="2 3" key="1">
    <citation type="journal article" date="2016" name="Nat. Commun.">
        <title>Thousands of microbial genomes shed light on interconnected biogeochemical processes in an aquifer system.</title>
        <authorList>
            <person name="Anantharaman K."/>
            <person name="Brown C.T."/>
            <person name="Hug L.A."/>
            <person name="Sharon I."/>
            <person name="Castelle C.J."/>
            <person name="Probst A.J."/>
            <person name="Thomas B.C."/>
            <person name="Singh A."/>
            <person name="Wilkins M.J."/>
            <person name="Karaoz U."/>
            <person name="Brodie E.L."/>
            <person name="Williams K.H."/>
            <person name="Hubbard S.S."/>
            <person name="Banfield J.F."/>
        </authorList>
    </citation>
    <scope>NUCLEOTIDE SEQUENCE [LARGE SCALE GENOMIC DNA]</scope>
</reference>
<feature type="region of interest" description="Disordered" evidence="1">
    <location>
        <begin position="55"/>
        <end position="75"/>
    </location>
</feature>
<proteinExistence type="predicted"/>
<evidence type="ECO:0000256" key="1">
    <source>
        <dbReference type="SAM" id="MobiDB-lite"/>
    </source>
</evidence>
<evidence type="ECO:0000313" key="3">
    <source>
        <dbReference type="Proteomes" id="UP000176187"/>
    </source>
</evidence>
<gene>
    <name evidence="2" type="ORF">A3A05_03075</name>
</gene>
<comment type="caution">
    <text evidence="2">The sequence shown here is derived from an EMBL/GenBank/DDBJ whole genome shotgun (WGS) entry which is preliminary data.</text>
</comment>
<feature type="compositionally biased region" description="Basic and acidic residues" evidence="1">
    <location>
        <begin position="60"/>
        <end position="75"/>
    </location>
</feature>
<organism evidence="2 3">
    <name type="scientific">Candidatus Nomurabacteria bacterium RIFCSPLOWO2_01_FULL_41_12</name>
    <dbReference type="NCBI Taxonomy" id="1801774"/>
    <lineage>
        <taxon>Bacteria</taxon>
        <taxon>Candidatus Nomuraibacteriota</taxon>
    </lineage>
</organism>
<protein>
    <submittedName>
        <fullName evidence="2">Uncharacterized protein</fullName>
    </submittedName>
</protein>
<accession>A0A1F6WUZ7</accession>
<evidence type="ECO:0000313" key="2">
    <source>
        <dbReference type="EMBL" id="OGI85707.1"/>
    </source>
</evidence>